<dbReference type="RefSeq" id="WP_185691070.1">
    <property type="nucleotide sequence ID" value="NZ_JACHVA010000012.1"/>
</dbReference>
<dbReference type="InterPro" id="IPR050204">
    <property type="entry name" value="AraC_XylS_family_regulators"/>
</dbReference>
<dbReference type="SUPFAM" id="SSF51215">
    <property type="entry name" value="Regulatory protein AraC"/>
    <property type="match status" value="1"/>
</dbReference>
<dbReference type="Pfam" id="PF02311">
    <property type="entry name" value="AraC_binding"/>
    <property type="match status" value="1"/>
</dbReference>
<dbReference type="InterPro" id="IPR037923">
    <property type="entry name" value="HTH-like"/>
</dbReference>
<protein>
    <submittedName>
        <fullName evidence="5">AraC family transcriptional regulator</fullName>
    </submittedName>
</protein>
<evidence type="ECO:0000256" key="3">
    <source>
        <dbReference type="ARBA" id="ARBA00023163"/>
    </source>
</evidence>
<keyword evidence="1" id="KW-0805">Transcription regulation</keyword>
<evidence type="ECO:0000259" key="4">
    <source>
        <dbReference type="PROSITE" id="PS01124"/>
    </source>
</evidence>
<reference evidence="5 6" key="1">
    <citation type="submission" date="2020-07" db="EMBL/GenBank/DDBJ databases">
        <authorList>
            <person name="Feng X."/>
        </authorList>
    </citation>
    <scope>NUCLEOTIDE SEQUENCE [LARGE SCALE GENOMIC DNA]</scope>
    <source>
        <strain evidence="5 6">JCM14086</strain>
    </source>
</reference>
<evidence type="ECO:0000313" key="5">
    <source>
        <dbReference type="EMBL" id="MBC2600319.1"/>
    </source>
</evidence>
<dbReference type="SUPFAM" id="SSF46689">
    <property type="entry name" value="Homeodomain-like"/>
    <property type="match status" value="2"/>
</dbReference>
<dbReference type="Gene3D" id="2.60.120.10">
    <property type="entry name" value="Jelly Rolls"/>
    <property type="match status" value="1"/>
</dbReference>
<sequence length="274" mass="31721">MLQRLQTLVFRPERVPRFPSATQVRSAGEYRVEPTWEERGRRKDFHQLFWLSSGEVEFRVKNELYRTREGEVFFYRPGEVHDIRLGRAGVHYFWMTLDSPGVEPLLEGFDFPGRHFPAGSPPNSLFRSIIEALKSATPRGEMEAAITAYEILSRLAWQRRQLHPESGMGERLRNRMDAQFADPNLNIESLAEQEGLHRATVYRIFLQIHGISPSQYLQRRRLVHGLALLEQSEKSVQEIALASGYTDPNHFAKVVRRATGYGPTRFRERGGELK</sequence>
<evidence type="ECO:0000256" key="1">
    <source>
        <dbReference type="ARBA" id="ARBA00023015"/>
    </source>
</evidence>
<dbReference type="EMBL" id="JACHVA010000012">
    <property type="protein sequence ID" value="MBC2600319.1"/>
    <property type="molecule type" value="Genomic_DNA"/>
</dbReference>
<proteinExistence type="predicted"/>
<dbReference type="InterPro" id="IPR009057">
    <property type="entry name" value="Homeodomain-like_sf"/>
</dbReference>
<dbReference type="Gene3D" id="1.10.10.60">
    <property type="entry name" value="Homeodomain-like"/>
    <property type="match status" value="1"/>
</dbReference>
<dbReference type="Pfam" id="PF12833">
    <property type="entry name" value="HTH_18"/>
    <property type="match status" value="1"/>
</dbReference>
<gene>
    <name evidence="5" type="ORF">H5P30_00830</name>
</gene>
<dbReference type="GO" id="GO:0003700">
    <property type="term" value="F:DNA-binding transcription factor activity"/>
    <property type="evidence" value="ECO:0007669"/>
    <property type="project" value="InterPro"/>
</dbReference>
<dbReference type="PANTHER" id="PTHR46796:SF7">
    <property type="entry name" value="ARAC FAMILY TRANSCRIPTIONAL REGULATOR"/>
    <property type="match status" value="1"/>
</dbReference>
<dbReference type="GO" id="GO:0043565">
    <property type="term" value="F:sequence-specific DNA binding"/>
    <property type="evidence" value="ECO:0007669"/>
    <property type="project" value="InterPro"/>
</dbReference>
<dbReference type="AlphaFoldDB" id="A0A7X1E2V8"/>
<keyword evidence="3" id="KW-0804">Transcription</keyword>
<organism evidence="5 6">
    <name type="scientific">Puniceicoccus vermicola</name>
    <dbReference type="NCBI Taxonomy" id="388746"/>
    <lineage>
        <taxon>Bacteria</taxon>
        <taxon>Pseudomonadati</taxon>
        <taxon>Verrucomicrobiota</taxon>
        <taxon>Opitutia</taxon>
        <taxon>Puniceicoccales</taxon>
        <taxon>Puniceicoccaceae</taxon>
        <taxon>Puniceicoccus</taxon>
    </lineage>
</organism>
<feature type="domain" description="HTH araC/xylS-type" evidence="4">
    <location>
        <begin position="170"/>
        <end position="269"/>
    </location>
</feature>
<dbReference type="PANTHER" id="PTHR46796">
    <property type="entry name" value="HTH-TYPE TRANSCRIPTIONAL ACTIVATOR RHAS-RELATED"/>
    <property type="match status" value="1"/>
</dbReference>
<accession>A0A7X1E2V8</accession>
<evidence type="ECO:0000256" key="2">
    <source>
        <dbReference type="ARBA" id="ARBA00023125"/>
    </source>
</evidence>
<keyword evidence="2" id="KW-0238">DNA-binding</keyword>
<dbReference type="InterPro" id="IPR018060">
    <property type="entry name" value="HTH_AraC"/>
</dbReference>
<comment type="caution">
    <text evidence="5">The sequence shown here is derived from an EMBL/GenBank/DDBJ whole genome shotgun (WGS) entry which is preliminary data.</text>
</comment>
<evidence type="ECO:0000313" key="6">
    <source>
        <dbReference type="Proteomes" id="UP000525652"/>
    </source>
</evidence>
<name>A0A7X1E2V8_9BACT</name>
<dbReference type="PROSITE" id="PS01124">
    <property type="entry name" value="HTH_ARAC_FAMILY_2"/>
    <property type="match status" value="1"/>
</dbReference>
<dbReference type="SMART" id="SM00342">
    <property type="entry name" value="HTH_ARAC"/>
    <property type="match status" value="1"/>
</dbReference>
<dbReference type="Proteomes" id="UP000525652">
    <property type="component" value="Unassembled WGS sequence"/>
</dbReference>
<dbReference type="InterPro" id="IPR014710">
    <property type="entry name" value="RmlC-like_jellyroll"/>
</dbReference>
<keyword evidence="6" id="KW-1185">Reference proteome</keyword>
<dbReference type="InterPro" id="IPR003313">
    <property type="entry name" value="AraC-bd"/>
</dbReference>